<dbReference type="SUPFAM" id="SSF50341">
    <property type="entry name" value="CheW-like"/>
    <property type="match status" value="1"/>
</dbReference>
<dbReference type="GO" id="GO:0005829">
    <property type="term" value="C:cytosol"/>
    <property type="evidence" value="ECO:0007669"/>
    <property type="project" value="TreeGrafter"/>
</dbReference>
<gene>
    <name evidence="2" type="ORF">SAE02_11890</name>
</gene>
<feature type="domain" description="CheW-like" evidence="1">
    <location>
        <begin position="28"/>
        <end position="169"/>
    </location>
</feature>
<dbReference type="Gene3D" id="2.40.50.180">
    <property type="entry name" value="CheA-289, Domain 4"/>
    <property type="match status" value="1"/>
</dbReference>
<keyword evidence="3" id="KW-1185">Reference proteome</keyword>
<evidence type="ECO:0000313" key="2">
    <source>
        <dbReference type="EMBL" id="GEO37041.1"/>
    </source>
</evidence>
<dbReference type="InterPro" id="IPR002545">
    <property type="entry name" value="CheW-lke_dom"/>
</dbReference>
<comment type="caution">
    <text evidence="2">The sequence shown here is derived from an EMBL/GenBank/DDBJ whole genome shotgun (WGS) entry which is preliminary data.</text>
</comment>
<dbReference type="GO" id="GO:0007165">
    <property type="term" value="P:signal transduction"/>
    <property type="evidence" value="ECO:0007669"/>
    <property type="project" value="InterPro"/>
</dbReference>
<dbReference type="GO" id="GO:0006935">
    <property type="term" value="P:chemotaxis"/>
    <property type="evidence" value="ECO:0007669"/>
    <property type="project" value="InterPro"/>
</dbReference>
<proteinExistence type="predicted"/>
<protein>
    <recommendedName>
        <fullName evidence="1">CheW-like domain-containing protein</fullName>
    </recommendedName>
</protein>
<dbReference type="RefSeq" id="WP_052830792.1">
    <property type="nucleotide sequence ID" value="NZ_BJYZ01000003.1"/>
</dbReference>
<dbReference type="CDD" id="cd00732">
    <property type="entry name" value="CheW"/>
    <property type="match status" value="1"/>
</dbReference>
<dbReference type="OrthoDB" id="3291462at2"/>
<dbReference type="SMART" id="SM00260">
    <property type="entry name" value="CheW"/>
    <property type="match status" value="1"/>
</dbReference>
<name>A0A512DKP6_9PROT</name>
<dbReference type="EMBL" id="BJYZ01000003">
    <property type="protein sequence ID" value="GEO37041.1"/>
    <property type="molecule type" value="Genomic_DNA"/>
</dbReference>
<sequence>METGTSVALPNATRGQIGSIASGPIAAQEQYVTFTVGTEEYGVNILSVREIRGWTPETKLPNMPDFVRGVVNLRGIIIPIFDLRARFGGGSTEVTRRHVVVVLQVGDRTRGILVDAISDILTVARDDVKPPPDVDSGLIDQQYLSGLVTAENRMVTLLDVTRLFAGEAGEELSSSSIQIPHQAQA</sequence>
<dbReference type="PANTHER" id="PTHR22617">
    <property type="entry name" value="CHEMOTAXIS SENSOR HISTIDINE KINASE-RELATED"/>
    <property type="match status" value="1"/>
</dbReference>
<dbReference type="Gene3D" id="2.30.30.40">
    <property type="entry name" value="SH3 Domains"/>
    <property type="match status" value="1"/>
</dbReference>
<dbReference type="InterPro" id="IPR036061">
    <property type="entry name" value="CheW-like_dom_sf"/>
</dbReference>
<organism evidence="2 3">
    <name type="scientific">Skermanella aerolata</name>
    <dbReference type="NCBI Taxonomy" id="393310"/>
    <lineage>
        <taxon>Bacteria</taxon>
        <taxon>Pseudomonadati</taxon>
        <taxon>Pseudomonadota</taxon>
        <taxon>Alphaproteobacteria</taxon>
        <taxon>Rhodospirillales</taxon>
        <taxon>Azospirillaceae</taxon>
        <taxon>Skermanella</taxon>
    </lineage>
</organism>
<accession>A0A512DKP6</accession>
<evidence type="ECO:0000313" key="3">
    <source>
        <dbReference type="Proteomes" id="UP000321523"/>
    </source>
</evidence>
<dbReference type="PANTHER" id="PTHR22617:SF23">
    <property type="entry name" value="CHEMOTAXIS PROTEIN CHEW"/>
    <property type="match status" value="1"/>
</dbReference>
<dbReference type="AlphaFoldDB" id="A0A512DKP6"/>
<dbReference type="Proteomes" id="UP000321523">
    <property type="component" value="Unassembled WGS sequence"/>
</dbReference>
<reference evidence="2 3" key="1">
    <citation type="submission" date="2019-07" db="EMBL/GenBank/DDBJ databases">
        <title>Whole genome shotgun sequence of Skermanella aerolata NBRC 106429.</title>
        <authorList>
            <person name="Hosoyama A."/>
            <person name="Uohara A."/>
            <person name="Ohji S."/>
            <person name="Ichikawa N."/>
        </authorList>
    </citation>
    <scope>NUCLEOTIDE SEQUENCE [LARGE SCALE GENOMIC DNA]</scope>
    <source>
        <strain evidence="2 3">NBRC 106429</strain>
    </source>
</reference>
<dbReference type="Pfam" id="PF01584">
    <property type="entry name" value="CheW"/>
    <property type="match status" value="1"/>
</dbReference>
<dbReference type="InterPro" id="IPR039315">
    <property type="entry name" value="CheW"/>
</dbReference>
<evidence type="ECO:0000259" key="1">
    <source>
        <dbReference type="PROSITE" id="PS50851"/>
    </source>
</evidence>
<dbReference type="PROSITE" id="PS50851">
    <property type="entry name" value="CHEW"/>
    <property type="match status" value="1"/>
</dbReference>